<dbReference type="Pfam" id="PF04385">
    <property type="entry name" value="FAINT"/>
    <property type="match status" value="2"/>
</dbReference>
<dbReference type="Proteomes" id="UP000244811">
    <property type="component" value="Chromosome 3"/>
</dbReference>
<evidence type="ECO:0000256" key="1">
    <source>
        <dbReference type="SAM" id="MobiDB-lite"/>
    </source>
</evidence>
<gene>
    <name evidence="3" type="ORF">MACK_001759</name>
</gene>
<feature type="region of interest" description="Disordered" evidence="1">
    <location>
        <begin position="126"/>
        <end position="168"/>
    </location>
</feature>
<keyword evidence="2" id="KW-0732">Signal</keyword>
<proteinExistence type="predicted"/>
<name>A0A976MAY8_THEOR</name>
<organism evidence="3 4">
    <name type="scientific">Theileria orientalis</name>
    <dbReference type="NCBI Taxonomy" id="68886"/>
    <lineage>
        <taxon>Eukaryota</taxon>
        <taxon>Sar</taxon>
        <taxon>Alveolata</taxon>
        <taxon>Apicomplexa</taxon>
        <taxon>Aconoidasida</taxon>
        <taxon>Piroplasmida</taxon>
        <taxon>Theileriidae</taxon>
        <taxon>Theileria</taxon>
    </lineage>
</organism>
<reference evidence="3" key="1">
    <citation type="submission" date="2022-07" db="EMBL/GenBank/DDBJ databases">
        <title>Evaluation of T. orientalis genome assembly methods using nanopore sequencing and analysis of variation between genomes.</title>
        <authorList>
            <person name="Yam J."/>
            <person name="Micallef M.L."/>
            <person name="Liu M."/>
            <person name="Djordjevic S.P."/>
            <person name="Bogema D.R."/>
            <person name="Jenkins C."/>
        </authorList>
    </citation>
    <scope>NUCLEOTIDE SEQUENCE</scope>
    <source>
        <strain evidence="3">Goon Nure</strain>
    </source>
</reference>
<dbReference type="InterPro" id="IPR007480">
    <property type="entry name" value="DUF529"/>
</dbReference>
<sequence>MYKHRAFRSLLIYLLLCYGKKFVDADEFDKRKRISLSQEPLTGNSQGSNSRYELSHQPALTVTQTSQHCVDSNDHRINDPDFILIEAQNNYEVNNSRLSNDLKGTEYDSEEGVDMDDLEQIEVDTLSTSSRSSTEDFHGPILHNPGPSHDIGRSRSEVAESTSQTQRTSKNSVYFVSVDIGVKMSSPNIIYEMDNVNNIETYTPIGPYLIDMVKMGNQVLWTPNDNRYSNKVLIRRDERGKPLLRLYYPIQDEPVNESPSDLRVEDPRQKLEQPQPTIAPTTKFAPISEHLDALKLVREDDSIKLISVDVNNTFSTSEVIYKEEINGLQTLTCRPGYLIYKLLEGGEELWRHTEGEYPNRVIIGVNSRGSKVVDIRFPGDQILMEIDVTYTRSTNEIIYVVEPDGTESFICSPGYLICKISKGNKLIWEGTEPPYSDKVILYYDEKGKRRAYVQFYQEMVRPPQMAEEVQDLLKRRQEPIELVTVDINVKRSSSRIVHIRNVRRKRDIYTVIGPHLIGTVKRGDRILWMTQGEIYSDKVLVRVDENGKEILRVYHPKDYDRKYEHTREAIIRAIIEELEQADPPTLGPEEELSMQIVDSRSRDKIDGEDSMLLLYDKRGKPVLIVRYPPDEKIEIIPSVKAKPEVPKVPPEKDVKLPPLLMKPEPEVPEAIPEKVKKPITEPEAGEDQVQIIDGEKEQKIQPITLDIDSKVTTEEIGFLKQDESATYMPRGDNVINLIVSGKNEIWRSSGPKVYANKVIIDGMGLMGKTKNVTVHLSDRTIVHFKCTRKGWKKLDPEILLSINSKAIDHKFDYNIGFDDATFTPKSNFIFKGIRDDSNMNWLLACCRGGRKDIHTSQDSAEYSKKVIRDGISLMSRIKHVSMYMENGIYKHFYRKSRFYPWKELSNKISLDVNVKETCYRYEYKVYEVGTYTTKYDFLFKTIYQSSLLRMGSPAKVIWNAEKEQDCAIKVVIDGTGASSTPSNVTIYLLNGEIRHFSRPEAFGNWMQISTEVELDISKIESSLQIDLTYQGKYQFFVANHDFKITKVRDKDIVLWEGELPNYSKRAMLRGGKSQNKELTLYLQSGPKIFRKQGKKNPWVDATDESSIKIIDGSTSTDVKTIEQMKKMHEELLRTFTDKKVQIIVEGIEKGVERTYEVKKEGDDRIYELKDEYKCVEVRYGPKSLWKYDKEKHGKLYAKKVYYKKDKLLVIVDFDIAGLLFRYGAKQEMTLIYSRRPVPIEIDLEDSEKMDEIDFVDRTAYATYEPKQHYSINPLKCGEVKIHDSNDFFSYIMKVRAEPSRSPKRVYVELVNGKTKQYARSGERIWTEVG</sequence>
<dbReference type="EMBL" id="CP056070">
    <property type="protein sequence ID" value="UKK00949.2"/>
    <property type="molecule type" value="Genomic_DNA"/>
</dbReference>
<evidence type="ECO:0000313" key="4">
    <source>
        <dbReference type="Proteomes" id="UP000244811"/>
    </source>
</evidence>
<evidence type="ECO:0000313" key="3">
    <source>
        <dbReference type="EMBL" id="UKK00949.2"/>
    </source>
</evidence>
<accession>A0A976MAY8</accession>
<feature type="signal peptide" evidence="2">
    <location>
        <begin position="1"/>
        <end position="25"/>
    </location>
</feature>
<evidence type="ECO:0000256" key="2">
    <source>
        <dbReference type="SAM" id="SignalP"/>
    </source>
</evidence>
<protein>
    <submittedName>
        <fullName evidence="3">Uncharacterized protein</fullName>
    </submittedName>
</protein>
<feature type="compositionally biased region" description="Polar residues" evidence="1">
    <location>
        <begin position="159"/>
        <end position="168"/>
    </location>
</feature>
<feature type="chain" id="PRO_5037639969" evidence="2">
    <location>
        <begin position="26"/>
        <end position="1329"/>
    </location>
</feature>